<evidence type="ECO:0000313" key="3">
    <source>
        <dbReference type="Proteomes" id="UP000325313"/>
    </source>
</evidence>
<organism evidence="2 3">
    <name type="scientific">Puccinia graminis f. sp. tritici</name>
    <dbReference type="NCBI Taxonomy" id="56615"/>
    <lineage>
        <taxon>Eukaryota</taxon>
        <taxon>Fungi</taxon>
        <taxon>Dikarya</taxon>
        <taxon>Basidiomycota</taxon>
        <taxon>Pucciniomycotina</taxon>
        <taxon>Pucciniomycetes</taxon>
        <taxon>Pucciniales</taxon>
        <taxon>Pucciniaceae</taxon>
        <taxon>Puccinia</taxon>
    </lineage>
</organism>
<reference evidence="2 3" key="1">
    <citation type="submission" date="2019-05" db="EMBL/GenBank/DDBJ databases">
        <title>Emergence of the Ug99 lineage of the wheat stem rust pathogen through somatic hybridization.</title>
        <authorList>
            <person name="Li F."/>
            <person name="Upadhyaya N.M."/>
            <person name="Sperschneider J."/>
            <person name="Matny O."/>
            <person name="Nguyen-Phuc H."/>
            <person name="Mago R."/>
            <person name="Raley C."/>
            <person name="Miller M.E."/>
            <person name="Silverstein K.A.T."/>
            <person name="Henningsen E."/>
            <person name="Hirsch C.D."/>
            <person name="Visser B."/>
            <person name="Pretorius Z.A."/>
            <person name="Steffenson B.J."/>
            <person name="Schwessinger B."/>
            <person name="Dodds P.N."/>
            <person name="Figueroa M."/>
        </authorList>
    </citation>
    <scope>NUCLEOTIDE SEQUENCE [LARGE SCALE GENOMIC DNA]</scope>
    <source>
        <strain evidence="2 3">Ug99</strain>
    </source>
</reference>
<gene>
    <name evidence="2" type="ORF">PGTUg99_008622</name>
</gene>
<protein>
    <submittedName>
        <fullName evidence="2">Uncharacterized protein</fullName>
    </submittedName>
</protein>
<evidence type="ECO:0000256" key="1">
    <source>
        <dbReference type="SAM" id="MobiDB-lite"/>
    </source>
</evidence>
<name>A0A5B0QZA0_PUCGR</name>
<sequence>MGNRLRSVILKKTGQWESGTSWTDLKDTTCVSETAKVMEWTARPLLRRRRSWRHSTQRSGVHLSLSWAPERNASGHVQRLGCQPPRQSREPTTRQKRTPECALEGVRPKTRVRYGLKPNTSASVP</sequence>
<dbReference type="EMBL" id="VDEP01000246">
    <property type="protein sequence ID" value="KAA1118637.1"/>
    <property type="molecule type" value="Genomic_DNA"/>
</dbReference>
<dbReference type="AlphaFoldDB" id="A0A5B0QZA0"/>
<feature type="region of interest" description="Disordered" evidence="1">
    <location>
        <begin position="76"/>
        <end position="125"/>
    </location>
</feature>
<proteinExistence type="predicted"/>
<evidence type="ECO:0000313" key="2">
    <source>
        <dbReference type="EMBL" id="KAA1118637.1"/>
    </source>
</evidence>
<feature type="compositionally biased region" description="Basic and acidic residues" evidence="1">
    <location>
        <begin position="87"/>
        <end position="99"/>
    </location>
</feature>
<comment type="caution">
    <text evidence="2">The sequence shown here is derived from an EMBL/GenBank/DDBJ whole genome shotgun (WGS) entry which is preliminary data.</text>
</comment>
<accession>A0A5B0QZA0</accession>
<dbReference type="Proteomes" id="UP000325313">
    <property type="component" value="Unassembled WGS sequence"/>
</dbReference>